<comment type="caution">
    <text evidence="1">The sequence shown here is derived from an EMBL/GenBank/DDBJ whole genome shotgun (WGS) entry which is preliminary data.</text>
</comment>
<reference evidence="1" key="1">
    <citation type="submission" date="2022-10" db="EMBL/GenBank/DDBJ databases">
        <title>Genome Sequence of Xylaria curta.</title>
        <authorList>
            <person name="Buettner E."/>
        </authorList>
    </citation>
    <scope>NUCLEOTIDE SEQUENCE</scope>
    <source>
        <strain evidence="1">Babe10</strain>
    </source>
</reference>
<name>A0ACC1NPG0_9PEZI</name>
<sequence length="355" mass="39839">MDLLLDVCEGLVENATCIPDDDTPILFADTKRWQFLFGFTTSEAEKEIRDWRSNLGRERLTHFAWEAVKSSAKGFDKESYEYALGNRRLPCTQPMTLAAENRQSGSKEAKGSRTAIVSTSKNIRFLLKLEGKIPTVAAAQAIGKLNHPPLKYEGENEDGDRTEFCIVDTDAKKRILQGLTDIKSAAQPFFIRLPEAEKDLSAICRFPTLGIDTTMPQHRVENKERPAPGQDEYPVWYFFYGTLADKDILGRLLQRPDGIDQAALRPAYVLGGKLVTLGKYRALVHEYSLREEPVAGSAFLVQTREEEDALRHYETELYTVVRCIIHICSGSSRSEDVGREGKDLEVNGLTFLGVA</sequence>
<protein>
    <submittedName>
        <fullName evidence="1">Uncharacterized protein</fullName>
    </submittedName>
</protein>
<gene>
    <name evidence="1" type="ORF">NUW58_g6799</name>
</gene>
<evidence type="ECO:0000313" key="2">
    <source>
        <dbReference type="Proteomes" id="UP001143856"/>
    </source>
</evidence>
<organism evidence="1 2">
    <name type="scientific">Xylaria curta</name>
    <dbReference type="NCBI Taxonomy" id="42375"/>
    <lineage>
        <taxon>Eukaryota</taxon>
        <taxon>Fungi</taxon>
        <taxon>Dikarya</taxon>
        <taxon>Ascomycota</taxon>
        <taxon>Pezizomycotina</taxon>
        <taxon>Sordariomycetes</taxon>
        <taxon>Xylariomycetidae</taxon>
        <taxon>Xylariales</taxon>
        <taxon>Xylariaceae</taxon>
        <taxon>Xylaria</taxon>
    </lineage>
</organism>
<keyword evidence="2" id="KW-1185">Reference proteome</keyword>
<proteinExistence type="predicted"/>
<dbReference type="EMBL" id="JAPDGR010001617">
    <property type="protein sequence ID" value="KAJ2980983.1"/>
    <property type="molecule type" value="Genomic_DNA"/>
</dbReference>
<evidence type="ECO:0000313" key="1">
    <source>
        <dbReference type="EMBL" id="KAJ2980983.1"/>
    </source>
</evidence>
<dbReference type="Proteomes" id="UP001143856">
    <property type="component" value="Unassembled WGS sequence"/>
</dbReference>
<accession>A0ACC1NPG0</accession>